<reference evidence="2 3" key="1">
    <citation type="journal article" date="2012" name="PLoS Pathog.">
        <title>Diverse lifestyles and strategies of plant pathogenesis encoded in the genomes of eighteen Dothideomycetes fungi.</title>
        <authorList>
            <person name="Ohm R.A."/>
            <person name="Feau N."/>
            <person name="Henrissat B."/>
            <person name="Schoch C.L."/>
            <person name="Horwitz B.A."/>
            <person name="Barry K.W."/>
            <person name="Condon B.J."/>
            <person name="Copeland A.C."/>
            <person name="Dhillon B."/>
            <person name="Glaser F."/>
            <person name="Hesse C.N."/>
            <person name="Kosti I."/>
            <person name="LaButti K."/>
            <person name="Lindquist E.A."/>
            <person name="Lucas S."/>
            <person name="Salamov A.A."/>
            <person name="Bradshaw R.E."/>
            <person name="Ciuffetti L."/>
            <person name="Hamelin R.C."/>
            <person name="Kema G.H.J."/>
            <person name="Lawrence C."/>
            <person name="Scott J.A."/>
            <person name="Spatafora J.W."/>
            <person name="Turgeon B.G."/>
            <person name="de Wit P.J.G.M."/>
            <person name="Zhong S."/>
            <person name="Goodwin S.B."/>
            <person name="Grigoriev I.V."/>
        </authorList>
    </citation>
    <scope>NUCLEOTIDE SEQUENCE [LARGE SCALE GENOMIC DNA]</scope>
    <source>
        <strain evidence="2 3">SO2202</strain>
    </source>
</reference>
<organism evidence="2 3">
    <name type="scientific">Sphaerulina musiva (strain SO2202)</name>
    <name type="common">Poplar stem canker fungus</name>
    <name type="synonym">Septoria musiva</name>
    <dbReference type="NCBI Taxonomy" id="692275"/>
    <lineage>
        <taxon>Eukaryota</taxon>
        <taxon>Fungi</taxon>
        <taxon>Dikarya</taxon>
        <taxon>Ascomycota</taxon>
        <taxon>Pezizomycotina</taxon>
        <taxon>Dothideomycetes</taxon>
        <taxon>Dothideomycetidae</taxon>
        <taxon>Mycosphaerellales</taxon>
        <taxon>Mycosphaerellaceae</taxon>
        <taxon>Sphaerulina</taxon>
    </lineage>
</organism>
<dbReference type="PANTHER" id="PTHR42085:SF8">
    <property type="entry name" value="F-BOX DOMAIN-CONTAINING PROTEIN"/>
    <property type="match status" value="1"/>
</dbReference>
<sequence>MLPVAPSATAAPAPRAIKRKRAQVSHLQDDDFDQLDIEPPKHMQNTESSDDEAYGRKRSIKKNPVEMTAKKEPNLPKKTKPFRFMDLTAELRNEIYEVALTEPNGLTLVTKRAGHRRSIQRGPISVSEDKNYYGKVRRRPPHFIHRQEGVRSEQYTNVRSLVPNLLAASKQIRDEGSSYLYKQEFILADTKALHLFVATIGSHNRQLLARLTIRGWTEVQLSGGHNFGAFTMLQFCPNLQCLFFDCTLSRYRLPRDLARQIYCDSHLFLDAICVAQGRPDAALEILRFGDWHFNKKRSPFDFQVADGDPEFDQSQRDEFDRELRKLLTTGVRR</sequence>
<evidence type="ECO:0000313" key="3">
    <source>
        <dbReference type="Proteomes" id="UP000016931"/>
    </source>
</evidence>
<dbReference type="HOGENOM" id="CLU_068958_0_0_1"/>
<evidence type="ECO:0000256" key="1">
    <source>
        <dbReference type="SAM" id="MobiDB-lite"/>
    </source>
</evidence>
<dbReference type="RefSeq" id="XP_016761649.1">
    <property type="nucleotide sequence ID" value="XM_016908038.1"/>
</dbReference>
<dbReference type="AlphaFoldDB" id="M3CI87"/>
<protein>
    <submittedName>
        <fullName evidence="2">Uncharacterized protein</fullName>
    </submittedName>
</protein>
<dbReference type="eggNOG" id="ENOG502SVM5">
    <property type="taxonomic scope" value="Eukaryota"/>
</dbReference>
<dbReference type="STRING" id="692275.M3CI87"/>
<evidence type="ECO:0000313" key="2">
    <source>
        <dbReference type="EMBL" id="EMF13528.1"/>
    </source>
</evidence>
<proteinExistence type="predicted"/>
<gene>
    <name evidence="2" type="ORF">SEPMUDRAFT_163216</name>
</gene>
<dbReference type="OMA" id="DSFALYS"/>
<dbReference type="PANTHER" id="PTHR42085">
    <property type="entry name" value="F-BOX DOMAIN-CONTAINING PROTEIN"/>
    <property type="match status" value="1"/>
</dbReference>
<dbReference type="GeneID" id="27905175"/>
<feature type="region of interest" description="Disordered" evidence="1">
    <location>
        <begin position="1"/>
        <end position="67"/>
    </location>
</feature>
<keyword evidence="3" id="KW-1185">Reference proteome</keyword>
<dbReference type="EMBL" id="KB456263">
    <property type="protein sequence ID" value="EMF13528.1"/>
    <property type="molecule type" value="Genomic_DNA"/>
</dbReference>
<dbReference type="InterPro" id="IPR038883">
    <property type="entry name" value="AN11006-like"/>
</dbReference>
<name>M3CI87_SPHMS</name>
<dbReference type="OrthoDB" id="5397846at2759"/>
<feature type="compositionally biased region" description="Low complexity" evidence="1">
    <location>
        <begin position="1"/>
        <end position="15"/>
    </location>
</feature>
<dbReference type="Proteomes" id="UP000016931">
    <property type="component" value="Unassembled WGS sequence"/>
</dbReference>
<accession>M3CI87</accession>